<gene>
    <name evidence="2" type="ORF">EVAR_81977_1</name>
</gene>
<evidence type="ECO:0000313" key="3">
    <source>
        <dbReference type="Proteomes" id="UP000299102"/>
    </source>
</evidence>
<keyword evidence="3" id="KW-1185">Reference proteome</keyword>
<reference evidence="2 3" key="1">
    <citation type="journal article" date="2019" name="Commun. Biol.">
        <title>The bagworm genome reveals a unique fibroin gene that provides high tensile strength.</title>
        <authorList>
            <person name="Kono N."/>
            <person name="Nakamura H."/>
            <person name="Ohtoshi R."/>
            <person name="Tomita M."/>
            <person name="Numata K."/>
            <person name="Arakawa K."/>
        </authorList>
    </citation>
    <scope>NUCLEOTIDE SEQUENCE [LARGE SCALE GENOMIC DNA]</scope>
</reference>
<dbReference type="Proteomes" id="UP000299102">
    <property type="component" value="Unassembled WGS sequence"/>
</dbReference>
<evidence type="ECO:0000256" key="1">
    <source>
        <dbReference type="SAM" id="MobiDB-lite"/>
    </source>
</evidence>
<name>A0A4C1VXG6_EUMVA</name>
<feature type="region of interest" description="Disordered" evidence="1">
    <location>
        <begin position="80"/>
        <end position="105"/>
    </location>
</feature>
<comment type="caution">
    <text evidence="2">The sequence shown here is derived from an EMBL/GenBank/DDBJ whole genome shotgun (WGS) entry which is preliminary data.</text>
</comment>
<dbReference type="AlphaFoldDB" id="A0A4C1VXG6"/>
<proteinExistence type="predicted"/>
<organism evidence="2 3">
    <name type="scientific">Eumeta variegata</name>
    <name type="common">Bagworm moth</name>
    <name type="synonym">Eumeta japonica</name>
    <dbReference type="NCBI Taxonomy" id="151549"/>
    <lineage>
        <taxon>Eukaryota</taxon>
        <taxon>Metazoa</taxon>
        <taxon>Ecdysozoa</taxon>
        <taxon>Arthropoda</taxon>
        <taxon>Hexapoda</taxon>
        <taxon>Insecta</taxon>
        <taxon>Pterygota</taxon>
        <taxon>Neoptera</taxon>
        <taxon>Endopterygota</taxon>
        <taxon>Lepidoptera</taxon>
        <taxon>Glossata</taxon>
        <taxon>Ditrysia</taxon>
        <taxon>Tineoidea</taxon>
        <taxon>Psychidae</taxon>
        <taxon>Oiketicinae</taxon>
        <taxon>Eumeta</taxon>
    </lineage>
</organism>
<dbReference type="EMBL" id="BGZK01000420">
    <property type="protein sequence ID" value="GBP42527.1"/>
    <property type="molecule type" value="Genomic_DNA"/>
</dbReference>
<feature type="compositionally biased region" description="Basic and acidic residues" evidence="1">
    <location>
        <begin position="88"/>
        <end position="105"/>
    </location>
</feature>
<accession>A0A4C1VXG6</accession>
<protein>
    <submittedName>
        <fullName evidence="2">Uncharacterized protein</fullName>
    </submittedName>
</protein>
<sequence length="233" mass="27301">MELAHILGSWELKRTRLHRHDARKNYNLCGGDLLEHGVNRRLDAVNESSIRFYHYDMYKRRQMKTQIWSSESTSIQIMDRSLTSSGQAEREASGLRAEPRKRSAKDDIRISEDNRSLRSMCWVFIESDDRERCGLKKHMMTRLENCVLRWFGHLKRDRRDAVDSSILVISYFNLMISPWNTKHCHDSSLVTKFAVDRLDGAGVLERSTITSPLPMRRNESEVERATEVKSTHF</sequence>
<evidence type="ECO:0000313" key="2">
    <source>
        <dbReference type="EMBL" id="GBP42527.1"/>
    </source>
</evidence>